<evidence type="ECO:0000256" key="1">
    <source>
        <dbReference type="SAM" id="SignalP"/>
    </source>
</evidence>
<evidence type="ECO:0008006" key="3">
    <source>
        <dbReference type="Google" id="ProtNLM"/>
    </source>
</evidence>
<accession>A0A4D5RYX6</accession>
<keyword evidence="1" id="KW-0732">Signal</keyword>
<sequence length="89" mass="10025">MLKIMIGLSIRVILVVTNVMNLEVHYQRGVNAKQCLFRVCPLFVLQYLPQEVSHRAVCVIATASRIVSTSVFKELRHQSAALFKSAPEL</sequence>
<organism evidence="2">
    <name type="scientific">Ixodes scapularis</name>
    <name type="common">Black-legged tick</name>
    <name type="synonym">Deer tick</name>
    <dbReference type="NCBI Taxonomy" id="6945"/>
    <lineage>
        <taxon>Eukaryota</taxon>
        <taxon>Metazoa</taxon>
        <taxon>Ecdysozoa</taxon>
        <taxon>Arthropoda</taxon>
        <taxon>Chelicerata</taxon>
        <taxon>Arachnida</taxon>
        <taxon>Acari</taxon>
        <taxon>Parasitiformes</taxon>
        <taxon>Ixodida</taxon>
        <taxon>Ixodoidea</taxon>
        <taxon>Ixodidae</taxon>
        <taxon>Ixodinae</taxon>
        <taxon>Ixodes</taxon>
    </lineage>
</organism>
<protein>
    <recommendedName>
        <fullName evidence="3">Secreted protein</fullName>
    </recommendedName>
</protein>
<evidence type="ECO:0000313" key="2">
    <source>
        <dbReference type="EMBL" id="MOY42448.1"/>
    </source>
</evidence>
<reference evidence="2" key="1">
    <citation type="submission" date="2019-04" db="EMBL/GenBank/DDBJ databases">
        <title>An insight into the mialome of Ixodes scapularis.</title>
        <authorList>
            <person name="Ribeiro J.M."/>
            <person name="Mather T.N."/>
            <person name="Karim S."/>
        </authorList>
    </citation>
    <scope>NUCLEOTIDE SEQUENCE</scope>
</reference>
<feature type="signal peptide" evidence="1">
    <location>
        <begin position="1"/>
        <end position="17"/>
    </location>
</feature>
<feature type="chain" id="PRO_5020024890" description="Secreted protein" evidence="1">
    <location>
        <begin position="18"/>
        <end position="89"/>
    </location>
</feature>
<dbReference type="EMBL" id="GHJT01008477">
    <property type="protein sequence ID" value="MOY42448.1"/>
    <property type="molecule type" value="Transcribed_RNA"/>
</dbReference>
<name>A0A4D5RYX6_IXOSC</name>
<dbReference type="AlphaFoldDB" id="A0A4D5RYX6"/>
<proteinExistence type="predicted"/>